<keyword evidence="2" id="KW-1185">Reference proteome</keyword>
<evidence type="ECO:0000313" key="1">
    <source>
        <dbReference type="EMBL" id="MFM0106520.1"/>
    </source>
</evidence>
<dbReference type="EMBL" id="JAQQDW010000057">
    <property type="protein sequence ID" value="MFM0106520.1"/>
    <property type="molecule type" value="Genomic_DNA"/>
</dbReference>
<gene>
    <name evidence="1" type="ORF">PQR01_24300</name>
</gene>
<sequence length="278" mass="30552">MTIHSNTPIAEREAHRARYEALRAEGQGASAQTLPPLTVRDQPVHDDAVLHREHVPGGWYWTTRLARGEALRIVNTAGTSAVSMVAWCETDPSERVNTADTMKVQWSTGLRKGRVIYTEMGRVAFSIVEDTSGAHDPLVGPTTKESMEKALGHSAARNSRDNFFLAAAKLGLARRDVPACINFFAPLAIAADGRFVWHPERRAPEDFVDVRAEMDLLVVLSNAGHPFDPAVQAVPAPVDVIQFVTPQLGSGDSCRHACSEVERAFEQTERHIRRGSRS</sequence>
<protein>
    <submittedName>
        <fullName evidence="1">DUF1989 domain-containing protein</fullName>
    </submittedName>
</protein>
<comment type="caution">
    <text evidence="1">The sequence shown here is derived from an EMBL/GenBank/DDBJ whole genome shotgun (WGS) entry which is preliminary data.</text>
</comment>
<name>A0ACC7NG57_9BURK</name>
<reference evidence="1 2" key="1">
    <citation type="journal article" date="2024" name="Chem. Sci.">
        <title>Discovery of megapolipeptins by genome mining of a Burkholderiales bacteria collection.</title>
        <authorList>
            <person name="Paulo B.S."/>
            <person name="Recchia M.J.J."/>
            <person name="Lee S."/>
            <person name="Fergusson C.H."/>
            <person name="Romanowski S.B."/>
            <person name="Hernandez A."/>
            <person name="Krull N."/>
            <person name="Liu D.Y."/>
            <person name="Cavanagh H."/>
            <person name="Bos A."/>
            <person name="Gray C.A."/>
            <person name="Murphy B.T."/>
            <person name="Linington R.G."/>
            <person name="Eustaquio A.S."/>
        </authorList>
    </citation>
    <scope>NUCLEOTIDE SEQUENCE [LARGE SCALE GENOMIC DNA]</scope>
    <source>
        <strain evidence="1 2">RL18-126-BIB-B</strain>
    </source>
</reference>
<organism evidence="1 2">
    <name type="scientific">Paraburkholderia rhynchosiae</name>
    <dbReference type="NCBI Taxonomy" id="487049"/>
    <lineage>
        <taxon>Bacteria</taxon>
        <taxon>Pseudomonadati</taxon>
        <taxon>Pseudomonadota</taxon>
        <taxon>Betaproteobacteria</taxon>
        <taxon>Burkholderiales</taxon>
        <taxon>Burkholderiaceae</taxon>
        <taxon>Paraburkholderia</taxon>
    </lineage>
</organism>
<dbReference type="Proteomes" id="UP001629235">
    <property type="component" value="Unassembled WGS sequence"/>
</dbReference>
<accession>A0ACC7NG57</accession>
<proteinExistence type="predicted"/>
<evidence type="ECO:0000313" key="2">
    <source>
        <dbReference type="Proteomes" id="UP001629235"/>
    </source>
</evidence>